<sequence>MSANSASSSDDKLDAVEAATLIRLNGFQRTLKDAVKIQDIPVIVTLASPPFVIYHINELWCRLCGYTESEARVPGAVVERGERPKPRPKQGKASYGGAERFTLLSDESAL</sequence>
<dbReference type="EnsemblProtists" id="EOD37923">
    <property type="protein sequence ID" value="EOD37923"/>
    <property type="gene ID" value="EMIHUDRAFT_224908"/>
</dbReference>
<dbReference type="PaxDb" id="2903-EOD37923"/>
<proteinExistence type="predicted"/>
<dbReference type="GeneID" id="17283193"/>
<evidence type="ECO:0000313" key="2">
    <source>
        <dbReference type="EnsemblProtists" id="EOD37923"/>
    </source>
</evidence>
<dbReference type="Proteomes" id="UP000013827">
    <property type="component" value="Unassembled WGS sequence"/>
</dbReference>
<keyword evidence="3" id="KW-1185">Reference proteome</keyword>
<name>A0A0D3KQ88_EMIH1</name>
<protein>
    <recommendedName>
        <fullName evidence="4">PAS domain-containing protein</fullName>
    </recommendedName>
</protein>
<reference evidence="2" key="2">
    <citation type="submission" date="2024-10" db="UniProtKB">
        <authorList>
            <consortium name="EnsemblProtists"/>
        </authorList>
    </citation>
    <scope>IDENTIFICATION</scope>
</reference>
<evidence type="ECO:0008006" key="4">
    <source>
        <dbReference type="Google" id="ProtNLM"/>
    </source>
</evidence>
<evidence type="ECO:0000313" key="3">
    <source>
        <dbReference type="Proteomes" id="UP000013827"/>
    </source>
</evidence>
<dbReference type="KEGG" id="ehx:EMIHUDRAFT_224908"/>
<feature type="region of interest" description="Disordered" evidence="1">
    <location>
        <begin position="75"/>
        <end position="110"/>
    </location>
</feature>
<dbReference type="RefSeq" id="XP_005790352.1">
    <property type="nucleotide sequence ID" value="XM_005790295.1"/>
</dbReference>
<accession>A0A0D3KQ88</accession>
<dbReference type="AlphaFoldDB" id="A0A0D3KQ88"/>
<reference evidence="3" key="1">
    <citation type="journal article" date="2013" name="Nature">
        <title>Pan genome of the phytoplankton Emiliania underpins its global distribution.</title>
        <authorList>
            <person name="Read B.A."/>
            <person name="Kegel J."/>
            <person name="Klute M.J."/>
            <person name="Kuo A."/>
            <person name="Lefebvre S.C."/>
            <person name="Maumus F."/>
            <person name="Mayer C."/>
            <person name="Miller J."/>
            <person name="Monier A."/>
            <person name="Salamov A."/>
            <person name="Young J."/>
            <person name="Aguilar M."/>
            <person name="Claverie J.M."/>
            <person name="Frickenhaus S."/>
            <person name="Gonzalez K."/>
            <person name="Herman E.K."/>
            <person name="Lin Y.C."/>
            <person name="Napier J."/>
            <person name="Ogata H."/>
            <person name="Sarno A.F."/>
            <person name="Shmutz J."/>
            <person name="Schroeder D."/>
            <person name="de Vargas C."/>
            <person name="Verret F."/>
            <person name="von Dassow P."/>
            <person name="Valentin K."/>
            <person name="Van de Peer Y."/>
            <person name="Wheeler G."/>
            <person name="Dacks J.B."/>
            <person name="Delwiche C.F."/>
            <person name="Dyhrman S.T."/>
            <person name="Glockner G."/>
            <person name="John U."/>
            <person name="Richards T."/>
            <person name="Worden A.Z."/>
            <person name="Zhang X."/>
            <person name="Grigoriev I.V."/>
            <person name="Allen A.E."/>
            <person name="Bidle K."/>
            <person name="Borodovsky M."/>
            <person name="Bowler C."/>
            <person name="Brownlee C."/>
            <person name="Cock J.M."/>
            <person name="Elias M."/>
            <person name="Gladyshev V.N."/>
            <person name="Groth M."/>
            <person name="Guda C."/>
            <person name="Hadaegh A."/>
            <person name="Iglesias-Rodriguez M.D."/>
            <person name="Jenkins J."/>
            <person name="Jones B.M."/>
            <person name="Lawson T."/>
            <person name="Leese F."/>
            <person name="Lindquist E."/>
            <person name="Lobanov A."/>
            <person name="Lomsadze A."/>
            <person name="Malik S.B."/>
            <person name="Marsh M.E."/>
            <person name="Mackinder L."/>
            <person name="Mock T."/>
            <person name="Mueller-Roeber B."/>
            <person name="Pagarete A."/>
            <person name="Parker M."/>
            <person name="Probert I."/>
            <person name="Quesneville H."/>
            <person name="Raines C."/>
            <person name="Rensing S.A."/>
            <person name="Riano-Pachon D.M."/>
            <person name="Richier S."/>
            <person name="Rokitta S."/>
            <person name="Shiraiwa Y."/>
            <person name="Soanes D.M."/>
            <person name="van der Giezen M."/>
            <person name="Wahlund T.M."/>
            <person name="Williams B."/>
            <person name="Wilson W."/>
            <person name="Wolfe G."/>
            <person name="Wurch L.L."/>
        </authorList>
    </citation>
    <scope>NUCLEOTIDE SEQUENCE</scope>
</reference>
<organism evidence="2 3">
    <name type="scientific">Emiliania huxleyi (strain CCMP1516)</name>
    <dbReference type="NCBI Taxonomy" id="280463"/>
    <lineage>
        <taxon>Eukaryota</taxon>
        <taxon>Haptista</taxon>
        <taxon>Haptophyta</taxon>
        <taxon>Prymnesiophyceae</taxon>
        <taxon>Isochrysidales</taxon>
        <taxon>Noelaerhabdaceae</taxon>
        <taxon>Emiliania</taxon>
    </lineage>
</organism>
<evidence type="ECO:0000256" key="1">
    <source>
        <dbReference type="SAM" id="MobiDB-lite"/>
    </source>
</evidence>
<dbReference type="HOGENOM" id="CLU_2175840_0_0_1"/>